<feature type="binding site" evidence="6">
    <location>
        <position position="158"/>
    </location>
    <ligand>
        <name>Zn(2+)</name>
        <dbReference type="ChEBI" id="CHEBI:29105"/>
    </ligand>
</feature>
<protein>
    <recommendedName>
        <fullName evidence="7">Deacetylase sirtuin-type domain-containing protein</fullName>
    </recommendedName>
</protein>
<reference evidence="8" key="1">
    <citation type="journal article" date="2020" name="Nat. Commun.">
        <title>Large-scale genome sequencing of mycorrhizal fungi provides insights into the early evolution of symbiotic traits.</title>
        <authorList>
            <person name="Miyauchi S."/>
            <person name="Kiss E."/>
            <person name="Kuo A."/>
            <person name="Drula E."/>
            <person name="Kohler A."/>
            <person name="Sanchez-Garcia M."/>
            <person name="Morin E."/>
            <person name="Andreopoulos B."/>
            <person name="Barry K.W."/>
            <person name="Bonito G."/>
            <person name="Buee M."/>
            <person name="Carver A."/>
            <person name="Chen C."/>
            <person name="Cichocki N."/>
            <person name="Clum A."/>
            <person name="Culley D."/>
            <person name="Crous P.W."/>
            <person name="Fauchery L."/>
            <person name="Girlanda M."/>
            <person name="Hayes R.D."/>
            <person name="Keri Z."/>
            <person name="LaButti K."/>
            <person name="Lipzen A."/>
            <person name="Lombard V."/>
            <person name="Magnuson J."/>
            <person name="Maillard F."/>
            <person name="Murat C."/>
            <person name="Nolan M."/>
            <person name="Ohm R.A."/>
            <person name="Pangilinan J."/>
            <person name="Pereira M.F."/>
            <person name="Perotto S."/>
            <person name="Peter M."/>
            <person name="Pfister S."/>
            <person name="Riley R."/>
            <person name="Sitrit Y."/>
            <person name="Stielow J.B."/>
            <person name="Szollosi G."/>
            <person name="Zifcakova L."/>
            <person name="Stursova M."/>
            <person name="Spatafora J.W."/>
            <person name="Tedersoo L."/>
            <person name="Vaario L.M."/>
            <person name="Yamada A."/>
            <person name="Yan M."/>
            <person name="Wang P."/>
            <person name="Xu J."/>
            <person name="Bruns T."/>
            <person name="Baldrian P."/>
            <person name="Vilgalys R."/>
            <person name="Dunand C."/>
            <person name="Henrissat B."/>
            <person name="Grigoriev I.V."/>
            <person name="Hibbett D."/>
            <person name="Nagy L.G."/>
            <person name="Martin F.M."/>
        </authorList>
    </citation>
    <scope>NUCLEOTIDE SEQUENCE</scope>
    <source>
        <strain evidence="8">UP504</strain>
    </source>
</reference>
<feature type="domain" description="Deacetylase sirtuin-type" evidence="7">
    <location>
        <begin position="1"/>
        <end position="319"/>
    </location>
</feature>
<dbReference type="GO" id="GO:0070403">
    <property type="term" value="F:NAD+ binding"/>
    <property type="evidence" value="ECO:0007669"/>
    <property type="project" value="InterPro"/>
</dbReference>
<dbReference type="EMBL" id="MU128966">
    <property type="protein sequence ID" value="KAF9513947.1"/>
    <property type="molecule type" value="Genomic_DNA"/>
</dbReference>
<dbReference type="GO" id="GO:0005634">
    <property type="term" value="C:nucleus"/>
    <property type="evidence" value="ECO:0007669"/>
    <property type="project" value="TreeGrafter"/>
</dbReference>
<dbReference type="InterPro" id="IPR029035">
    <property type="entry name" value="DHS-like_NAD/FAD-binding_dom"/>
</dbReference>
<keyword evidence="3" id="KW-0808">Transferase</keyword>
<evidence type="ECO:0000256" key="2">
    <source>
        <dbReference type="ARBA" id="ARBA00006924"/>
    </source>
</evidence>
<dbReference type="Gene3D" id="3.40.50.1220">
    <property type="entry name" value="TPP-binding domain"/>
    <property type="match status" value="1"/>
</dbReference>
<evidence type="ECO:0000256" key="6">
    <source>
        <dbReference type="PROSITE-ProRule" id="PRU00236"/>
    </source>
</evidence>
<comment type="subcellular location">
    <subcellularLocation>
        <location evidence="1">Mitochondrion</location>
    </subcellularLocation>
</comment>
<evidence type="ECO:0000256" key="3">
    <source>
        <dbReference type="ARBA" id="ARBA00022679"/>
    </source>
</evidence>
<dbReference type="InterPro" id="IPR003000">
    <property type="entry name" value="Sirtuin"/>
</dbReference>
<comment type="similarity">
    <text evidence="2">Belongs to the sirtuin family. Class I subfamily.</text>
</comment>
<dbReference type="GO" id="GO:0005739">
    <property type="term" value="C:mitochondrion"/>
    <property type="evidence" value="ECO:0007669"/>
    <property type="project" value="UniProtKB-SubCell"/>
</dbReference>
<keyword evidence="9" id="KW-1185">Reference proteome</keyword>
<evidence type="ECO:0000313" key="8">
    <source>
        <dbReference type="EMBL" id="KAF9513947.1"/>
    </source>
</evidence>
<dbReference type="AlphaFoldDB" id="A0A9P6AYA8"/>
<evidence type="ECO:0000256" key="4">
    <source>
        <dbReference type="ARBA" id="ARBA00023027"/>
    </source>
</evidence>
<dbReference type="Pfam" id="PF02146">
    <property type="entry name" value="SIR2"/>
    <property type="match status" value="1"/>
</dbReference>
<dbReference type="Gene3D" id="3.30.1600.10">
    <property type="entry name" value="SIR2/SIRT2 'Small Domain"/>
    <property type="match status" value="1"/>
</dbReference>
<name>A0A9P6AYA8_9AGAM</name>
<feature type="binding site" evidence="6">
    <location>
        <position position="183"/>
    </location>
    <ligand>
        <name>Zn(2+)</name>
        <dbReference type="ChEBI" id="CHEBI:29105"/>
    </ligand>
</feature>
<feature type="non-terminal residue" evidence="8">
    <location>
        <position position="319"/>
    </location>
</feature>
<gene>
    <name evidence="8" type="ORF">BS47DRAFT_1282622</name>
</gene>
<evidence type="ECO:0000259" key="7">
    <source>
        <dbReference type="PROSITE" id="PS50305"/>
    </source>
</evidence>
<evidence type="ECO:0000313" key="9">
    <source>
        <dbReference type="Proteomes" id="UP000886523"/>
    </source>
</evidence>
<dbReference type="PROSITE" id="PS50305">
    <property type="entry name" value="SIRTUIN"/>
    <property type="match status" value="1"/>
</dbReference>
<dbReference type="SUPFAM" id="SSF52467">
    <property type="entry name" value="DHS-like NAD/FAD-binding domain"/>
    <property type="match status" value="1"/>
</dbReference>
<feature type="non-terminal residue" evidence="8">
    <location>
        <position position="1"/>
    </location>
</feature>
<keyword evidence="6" id="KW-0862">Zinc</keyword>
<keyword evidence="4" id="KW-0520">NAD</keyword>
<dbReference type="InterPro" id="IPR050134">
    <property type="entry name" value="NAD-dep_sirtuin_deacylases"/>
</dbReference>
<dbReference type="PANTHER" id="PTHR11085:SF8">
    <property type="entry name" value="NAD-DEPENDENT HISTONE DEACETYLASE HST3"/>
    <property type="match status" value="1"/>
</dbReference>
<evidence type="ECO:0000256" key="5">
    <source>
        <dbReference type="ARBA" id="ARBA00023128"/>
    </source>
</evidence>
<feature type="active site" description="Proton acceptor" evidence="6">
    <location>
        <position position="147"/>
    </location>
</feature>
<evidence type="ECO:0000256" key="1">
    <source>
        <dbReference type="ARBA" id="ARBA00004173"/>
    </source>
</evidence>
<keyword evidence="6" id="KW-0479">Metal-binding</keyword>
<comment type="caution">
    <text evidence="8">The sequence shown here is derived from an EMBL/GenBank/DDBJ whole genome shotgun (WGS) entry which is preliminary data.</text>
</comment>
<keyword evidence="5" id="KW-0496">Mitochondrion</keyword>
<dbReference type="GO" id="GO:0046872">
    <property type="term" value="F:metal ion binding"/>
    <property type="evidence" value="ECO:0007669"/>
    <property type="project" value="UniProtKB-KW"/>
</dbReference>
<sequence length="319" mass="35313">KIDHLSQAVAKSRRIVVVTGAGISTSCGIPDFRSNGGLYPLTEGNKPKTQTKIRELFDINVFRDQSSAAKYYSLMAEMKRKVDISTPSPTHDFIHKLDSKGKLLRWYTQNVDGLEQRAQSTGTGGDAAASLSDGHTINKDVKVIRLHGDINHVICSLCHSVFVWEPDVMESFKQGIPPSCPHCTQLNDNRIRRGKRGISIGTLRPDIVMYGESHRHGVEIGEVSGCDMASSPDLVIILGTSLGVPGTCSLVKRFSEKLGSQGCTQSNHCLGSQGHVIFVNLTQPPSHMKPFIDYWIVGETDRWSRICERSWRSLNPKDW</sequence>
<dbReference type="Proteomes" id="UP000886523">
    <property type="component" value="Unassembled WGS sequence"/>
</dbReference>
<dbReference type="OrthoDB" id="2919105at2759"/>
<dbReference type="InterPro" id="IPR026591">
    <property type="entry name" value="Sirtuin_cat_small_dom_sf"/>
</dbReference>
<organism evidence="8 9">
    <name type="scientific">Hydnum rufescens UP504</name>
    <dbReference type="NCBI Taxonomy" id="1448309"/>
    <lineage>
        <taxon>Eukaryota</taxon>
        <taxon>Fungi</taxon>
        <taxon>Dikarya</taxon>
        <taxon>Basidiomycota</taxon>
        <taxon>Agaricomycotina</taxon>
        <taxon>Agaricomycetes</taxon>
        <taxon>Cantharellales</taxon>
        <taxon>Hydnaceae</taxon>
        <taxon>Hydnum</taxon>
    </lineage>
</organism>
<feature type="binding site" evidence="6">
    <location>
        <position position="180"/>
    </location>
    <ligand>
        <name>Zn(2+)</name>
        <dbReference type="ChEBI" id="CHEBI:29105"/>
    </ligand>
</feature>
<proteinExistence type="inferred from homology"/>
<feature type="binding site" evidence="6">
    <location>
        <position position="155"/>
    </location>
    <ligand>
        <name>Zn(2+)</name>
        <dbReference type="ChEBI" id="CHEBI:29105"/>
    </ligand>
</feature>
<dbReference type="GO" id="GO:0017136">
    <property type="term" value="F:histone deacetylase activity, NAD-dependent"/>
    <property type="evidence" value="ECO:0007669"/>
    <property type="project" value="TreeGrafter"/>
</dbReference>
<dbReference type="InterPro" id="IPR026590">
    <property type="entry name" value="Ssirtuin_cat_dom"/>
</dbReference>
<dbReference type="PANTHER" id="PTHR11085">
    <property type="entry name" value="NAD-DEPENDENT PROTEIN DEACYLASE SIRTUIN-5, MITOCHONDRIAL-RELATED"/>
    <property type="match status" value="1"/>
</dbReference>
<accession>A0A9P6AYA8</accession>